<organism evidence="1 2">
    <name type="scientific">Trifolium medium</name>
    <dbReference type="NCBI Taxonomy" id="97028"/>
    <lineage>
        <taxon>Eukaryota</taxon>
        <taxon>Viridiplantae</taxon>
        <taxon>Streptophyta</taxon>
        <taxon>Embryophyta</taxon>
        <taxon>Tracheophyta</taxon>
        <taxon>Spermatophyta</taxon>
        <taxon>Magnoliopsida</taxon>
        <taxon>eudicotyledons</taxon>
        <taxon>Gunneridae</taxon>
        <taxon>Pentapetalae</taxon>
        <taxon>rosids</taxon>
        <taxon>fabids</taxon>
        <taxon>Fabales</taxon>
        <taxon>Fabaceae</taxon>
        <taxon>Papilionoideae</taxon>
        <taxon>50 kb inversion clade</taxon>
        <taxon>NPAAA clade</taxon>
        <taxon>Hologalegina</taxon>
        <taxon>IRL clade</taxon>
        <taxon>Trifolieae</taxon>
        <taxon>Trifolium</taxon>
    </lineage>
</organism>
<name>A0A392WE48_9FABA</name>
<keyword evidence="2" id="KW-1185">Reference proteome</keyword>
<protein>
    <submittedName>
        <fullName evidence="1">Uncharacterized protein</fullName>
    </submittedName>
</protein>
<feature type="non-terminal residue" evidence="1">
    <location>
        <position position="1"/>
    </location>
</feature>
<comment type="caution">
    <text evidence="1">The sequence shown here is derived from an EMBL/GenBank/DDBJ whole genome shotgun (WGS) entry which is preliminary data.</text>
</comment>
<dbReference type="AlphaFoldDB" id="A0A392WE48"/>
<sequence length="20" mass="2173">VLHEILAVLKTSGIRHSSIV</sequence>
<accession>A0A392WE48</accession>
<dbReference type="EMBL" id="LXQA011455791">
    <property type="protein sequence ID" value="MCI97842.1"/>
    <property type="molecule type" value="Genomic_DNA"/>
</dbReference>
<evidence type="ECO:0000313" key="1">
    <source>
        <dbReference type="EMBL" id="MCI97842.1"/>
    </source>
</evidence>
<reference evidence="1 2" key="1">
    <citation type="journal article" date="2018" name="Front. Plant Sci.">
        <title>Red Clover (Trifolium pratense) and Zigzag Clover (T. medium) - A Picture of Genomic Similarities and Differences.</title>
        <authorList>
            <person name="Dluhosova J."/>
            <person name="Istvanek J."/>
            <person name="Nedelnik J."/>
            <person name="Repkova J."/>
        </authorList>
    </citation>
    <scope>NUCLEOTIDE SEQUENCE [LARGE SCALE GENOMIC DNA]</scope>
    <source>
        <strain evidence="2">cv. 10/8</strain>
        <tissue evidence="1">Leaf</tissue>
    </source>
</reference>
<proteinExistence type="predicted"/>
<evidence type="ECO:0000313" key="2">
    <source>
        <dbReference type="Proteomes" id="UP000265520"/>
    </source>
</evidence>
<dbReference type="Proteomes" id="UP000265520">
    <property type="component" value="Unassembled WGS sequence"/>
</dbReference>